<dbReference type="KEGG" id="tpol:Mal48_41970"/>
<dbReference type="Proteomes" id="UP000315724">
    <property type="component" value="Chromosome"/>
</dbReference>
<dbReference type="AlphaFoldDB" id="A0A517QTG0"/>
<dbReference type="OrthoDB" id="280492at2"/>
<dbReference type="InterPro" id="IPR050595">
    <property type="entry name" value="Bact_response_regulator"/>
</dbReference>
<dbReference type="PROSITE" id="PS50110">
    <property type="entry name" value="RESPONSE_REGULATORY"/>
    <property type="match status" value="1"/>
</dbReference>
<evidence type="ECO:0000256" key="2">
    <source>
        <dbReference type="PROSITE-ProRule" id="PRU00169"/>
    </source>
</evidence>
<dbReference type="SUPFAM" id="SSF52172">
    <property type="entry name" value="CheY-like"/>
    <property type="match status" value="1"/>
</dbReference>
<reference evidence="4 5" key="1">
    <citation type="submission" date="2019-02" db="EMBL/GenBank/DDBJ databases">
        <title>Deep-cultivation of Planctomycetes and their phenomic and genomic characterization uncovers novel biology.</title>
        <authorList>
            <person name="Wiegand S."/>
            <person name="Jogler M."/>
            <person name="Boedeker C."/>
            <person name="Pinto D."/>
            <person name="Vollmers J."/>
            <person name="Rivas-Marin E."/>
            <person name="Kohn T."/>
            <person name="Peeters S.H."/>
            <person name="Heuer A."/>
            <person name="Rast P."/>
            <person name="Oberbeckmann S."/>
            <person name="Bunk B."/>
            <person name="Jeske O."/>
            <person name="Meyerdierks A."/>
            <person name="Storesund J.E."/>
            <person name="Kallscheuer N."/>
            <person name="Luecker S."/>
            <person name="Lage O.M."/>
            <person name="Pohl T."/>
            <person name="Merkel B.J."/>
            <person name="Hornburger P."/>
            <person name="Mueller R.-W."/>
            <person name="Bruemmer F."/>
            <person name="Labrenz M."/>
            <person name="Spormann A.M."/>
            <person name="Op den Camp H."/>
            <person name="Overmann J."/>
            <person name="Amann R."/>
            <person name="Jetten M.S.M."/>
            <person name="Mascher T."/>
            <person name="Medema M.H."/>
            <person name="Devos D.P."/>
            <person name="Kaster A.-K."/>
            <person name="Ovreas L."/>
            <person name="Rohde M."/>
            <person name="Galperin M.Y."/>
            <person name="Jogler C."/>
        </authorList>
    </citation>
    <scope>NUCLEOTIDE SEQUENCE [LARGE SCALE GENOMIC DNA]</scope>
    <source>
        <strain evidence="4 5">Mal48</strain>
    </source>
</reference>
<dbReference type="GO" id="GO:0000160">
    <property type="term" value="P:phosphorelay signal transduction system"/>
    <property type="evidence" value="ECO:0007669"/>
    <property type="project" value="InterPro"/>
</dbReference>
<accession>A0A517QTG0</accession>
<evidence type="ECO:0000313" key="5">
    <source>
        <dbReference type="Proteomes" id="UP000315724"/>
    </source>
</evidence>
<dbReference type="PANTHER" id="PTHR44591:SF23">
    <property type="entry name" value="CHEY SUBFAMILY"/>
    <property type="match status" value="1"/>
</dbReference>
<feature type="modified residue" description="4-aspartylphosphate" evidence="2">
    <location>
        <position position="57"/>
    </location>
</feature>
<sequence>MVAPIEIPNLLIADDDQAFRETVVEILEPHFPMVAVESGERAIEVVETIQVDVVILDMHMHVMTGLDTLRWLKERYRELPCILMSSDVSEELETQAYDLNAFRVLRKPPRRQHLIDIIHRAVKL</sequence>
<evidence type="ECO:0000259" key="3">
    <source>
        <dbReference type="PROSITE" id="PS50110"/>
    </source>
</evidence>
<dbReference type="Pfam" id="PF00072">
    <property type="entry name" value="Response_reg"/>
    <property type="match status" value="1"/>
</dbReference>
<name>A0A517QTG0_9PLAN</name>
<keyword evidence="5" id="KW-1185">Reference proteome</keyword>
<dbReference type="PANTHER" id="PTHR44591">
    <property type="entry name" value="STRESS RESPONSE REGULATOR PROTEIN 1"/>
    <property type="match status" value="1"/>
</dbReference>
<organism evidence="4 5">
    <name type="scientific">Thalassoglobus polymorphus</name>
    <dbReference type="NCBI Taxonomy" id="2527994"/>
    <lineage>
        <taxon>Bacteria</taxon>
        <taxon>Pseudomonadati</taxon>
        <taxon>Planctomycetota</taxon>
        <taxon>Planctomycetia</taxon>
        <taxon>Planctomycetales</taxon>
        <taxon>Planctomycetaceae</taxon>
        <taxon>Thalassoglobus</taxon>
    </lineage>
</organism>
<feature type="domain" description="Response regulatory" evidence="3">
    <location>
        <begin position="9"/>
        <end position="122"/>
    </location>
</feature>
<dbReference type="CDD" id="cd00156">
    <property type="entry name" value="REC"/>
    <property type="match status" value="1"/>
</dbReference>
<protein>
    <submittedName>
        <fullName evidence="4">Transcriptional regulatory protein TdiR</fullName>
    </submittedName>
</protein>
<dbReference type="RefSeq" id="WP_145203647.1">
    <property type="nucleotide sequence ID" value="NZ_CP036267.1"/>
</dbReference>
<dbReference type="EMBL" id="CP036267">
    <property type="protein sequence ID" value="QDT34924.1"/>
    <property type="molecule type" value="Genomic_DNA"/>
</dbReference>
<evidence type="ECO:0000256" key="1">
    <source>
        <dbReference type="ARBA" id="ARBA00022553"/>
    </source>
</evidence>
<dbReference type="Gene3D" id="3.40.50.2300">
    <property type="match status" value="1"/>
</dbReference>
<dbReference type="InterPro" id="IPR001789">
    <property type="entry name" value="Sig_transdc_resp-reg_receiver"/>
</dbReference>
<proteinExistence type="predicted"/>
<gene>
    <name evidence="4" type="primary">tdiR</name>
    <name evidence="4" type="ORF">Mal48_41970</name>
</gene>
<dbReference type="InterPro" id="IPR011006">
    <property type="entry name" value="CheY-like_superfamily"/>
</dbReference>
<keyword evidence="1 2" id="KW-0597">Phosphoprotein</keyword>
<dbReference type="SMART" id="SM00448">
    <property type="entry name" value="REC"/>
    <property type="match status" value="1"/>
</dbReference>
<evidence type="ECO:0000313" key="4">
    <source>
        <dbReference type="EMBL" id="QDT34924.1"/>
    </source>
</evidence>